<dbReference type="InterPro" id="IPR002403">
    <property type="entry name" value="Cyt_P450_E_grp-IV"/>
</dbReference>
<dbReference type="GO" id="GO:0004497">
    <property type="term" value="F:monooxygenase activity"/>
    <property type="evidence" value="ECO:0007669"/>
    <property type="project" value="UniProtKB-KW"/>
</dbReference>
<evidence type="ECO:0000256" key="7">
    <source>
        <dbReference type="RuleBase" id="RU000461"/>
    </source>
</evidence>
<dbReference type="InterPro" id="IPR050121">
    <property type="entry name" value="Cytochrome_P450_monoxygenase"/>
</dbReference>
<dbReference type="InterPro" id="IPR001128">
    <property type="entry name" value="Cyt_P450"/>
</dbReference>
<comment type="similarity">
    <text evidence="2 7">Belongs to the cytochrome P450 family.</text>
</comment>
<keyword evidence="6 7" id="KW-0503">Monooxygenase</keyword>
<dbReference type="PRINTS" id="PR00465">
    <property type="entry name" value="EP450IV"/>
</dbReference>
<evidence type="ECO:0000256" key="4">
    <source>
        <dbReference type="ARBA" id="ARBA00022723"/>
    </source>
</evidence>
<accession>A0ABR2J4B5</accession>
<evidence type="ECO:0000256" key="2">
    <source>
        <dbReference type="ARBA" id="ARBA00010617"/>
    </source>
</evidence>
<dbReference type="Pfam" id="PF00067">
    <property type="entry name" value="p450"/>
    <property type="match status" value="2"/>
</dbReference>
<name>A0ABR2J4B5_9PEZI</name>
<dbReference type="EMBL" id="JAPCWZ010000003">
    <property type="protein sequence ID" value="KAK8872504.1"/>
    <property type="molecule type" value="Genomic_DNA"/>
</dbReference>
<dbReference type="PANTHER" id="PTHR24305">
    <property type="entry name" value="CYTOCHROME P450"/>
    <property type="match status" value="1"/>
</dbReference>
<dbReference type="PROSITE" id="PS00086">
    <property type="entry name" value="CYTOCHROME_P450"/>
    <property type="match status" value="1"/>
</dbReference>
<comment type="caution">
    <text evidence="8">The sequence shown here is derived from an EMBL/GenBank/DDBJ whole genome shotgun (WGS) entry which is preliminary data.</text>
</comment>
<keyword evidence="9" id="KW-1185">Reference proteome</keyword>
<evidence type="ECO:0000313" key="9">
    <source>
        <dbReference type="Proteomes" id="UP001390339"/>
    </source>
</evidence>
<gene>
    <name evidence="8" type="ORF">PGQ11_003018</name>
</gene>
<comment type="cofactor">
    <cofactor evidence="1">
        <name>heme</name>
        <dbReference type="ChEBI" id="CHEBI:30413"/>
    </cofactor>
</comment>
<evidence type="ECO:0000256" key="6">
    <source>
        <dbReference type="ARBA" id="ARBA00023033"/>
    </source>
</evidence>
<dbReference type="InterPro" id="IPR017972">
    <property type="entry name" value="Cyt_P450_CS"/>
</dbReference>
<organism evidence="8 9">
    <name type="scientific">Apiospora arundinis</name>
    <dbReference type="NCBI Taxonomy" id="335852"/>
    <lineage>
        <taxon>Eukaryota</taxon>
        <taxon>Fungi</taxon>
        <taxon>Dikarya</taxon>
        <taxon>Ascomycota</taxon>
        <taxon>Pezizomycotina</taxon>
        <taxon>Sordariomycetes</taxon>
        <taxon>Xylariomycetidae</taxon>
        <taxon>Amphisphaeriales</taxon>
        <taxon>Apiosporaceae</taxon>
        <taxon>Apiospora</taxon>
    </lineage>
</organism>
<evidence type="ECO:0000256" key="5">
    <source>
        <dbReference type="ARBA" id="ARBA00023004"/>
    </source>
</evidence>
<sequence>MSILSLYNLSWYHALGLLLVGVVSAAAVRTIRNVYLHPLSQFPGPWYLAATSIPSAFISWRRMEPEWLLGLTKKYGTDKPIRIAENILLFPRPSALKDIYWDPAINTKMELYGTGTLGPPNLFSTRDGEVHRKLRKALGGTHWSIGYLKNNLEYRVDDLIRLFETKMTEFAQREQVVELSDKVAEFAADIMAIVAFSEPWGFVKNSRDERRILESWRGGLDFFGIACRWRWFRRNILANDWLSGFFLPAGNEESGMGYLYAQADQQVSRREAKMAAEGKAYHMERPDLLQYCLDARYDSGAPLAPIVKRAHVTLLIQAGADTTATALSSTLRFLMVQDGGRVLAKARAEIEAAERAGQLSDPITYEESRRHLPYFGACIKESLRLNPPAANLFGRITPTYLSASPSSNKTGRSGRTVVAAQAKTIDGVLVPPGTEVSSFAYVLHRDPALYAPDPETYRPERWLECDDARAAEMEASQFVFGLGPRVCLGKEIAAMEMWKLLPQVVRRFDMELVAKGKYIVAGGVAYNKGLEVRLTRR</sequence>
<keyword evidence="4 7" id="KW-0479">Metal-binding</keyword>
<proteinExistence type="inferred from homology"/>
<evidence type="ECO:0000313" key="8">
    <source>
        <dbReference type="EMBL" id="KAK8872504.1"/>
    </source>
</evidence>
<evidence type="ECO:0000256" key="1">
    <source>
        <dbReference type="ARBA" id="ARBA00001971"/>
    </source>
</evidence>
<dbReference type="PRINTS" id="PR00385">
    <property type="entry name" value="P450"/>
</dbReference>
<dbReference type="InterPro" id="IPR036396">
    <property type="entry name" value="Cyt_P450_sf"/>
</dbReference>
<reference evidence="8 9" key="1">
    <citation type="journal article" date="2024" name="IMA Fungus">
        <title>Apiospora arundinis, a panoply of carbohydrate-active enzymes and secondary metabolites.</title>
        <authorList>
            <person name="Sorensen T."/>
            <person name="Petersen C."/>
            <person name="Muurmann A.T."/>
            <person name="Christiansen J.V."/>
            <person name="Brundto M.L."/>
            <person name="Overgaard C.K."/>
            <person name="Boysen A.T."/>
            <person name="Wollenberg R.D."/>
            <person name="Larsen T.O."/>
            <person name="Sorensen J.L."/>
            <person name="Nielsen K.L."/>
            <person name="Sondergaard T.E."/>
        </authorList>
    </citation>
    <scope>NUCLEOTIDE SEQUENCE [LARGE SCALE GENOMIC DNA]</scope>
    <source>
        <strain evidence="8 9">AAU 773</strain>
    </source>
</reference>
<keyword evidence="5 7" id="KW-0408">Iron</keyword>
<evidence type="ECO:0000256" key="3">
    <source>
        <dbReference type="ARBA" id="ARBA00022617"/>
    </source>
</evidence>
<keyword evidence="7" id="KW-0560">Oxidoreductase</keyword>
<dbReference type="PANTHER" id="PTHR24305:SF232">
    <property type="entry name" value="P450, PUTATIVE (EUROFUNG)-RELATED"/>
    <property type="match status" value="1"/>
</dbReference>
<protein>
    <submittedName>
        <fullName evidence="8">Cytochrome P450 monooxygenase gsfF</fullName>
    </submittedName>
</protein>
<dbReference type="Proteomes" id="UP001390339">
    <property type="component" value="Unassembled WGS sequence"/>
</dbReference>
<dbReference type="SUPFAM" id="SSF48264">
    <property type="entry name" value="Cytochrome P450"/>
    <property type="match status" value="1"/>
</dbReference>
<dbReference type="Gene3D" id="1.10.630.10">
    <property type="entry name" value="Cytochrome P450"/>
    <property type="match status" value="1"/>
</dbReference>
<keyword evidence="3 7" id="KW-0349">Heme</keyword>